<feature type="transmembrane region" description="Helical" evidence="5">
    <location>
        <begin position="261"/>
        <end position="282"/>
    </location>
</feature>
<keyword evidence="8" id="KW-1185">Reference proteome</keyword>
<name>A0AAN8P8R4_PATCE</name>
<evidence type="ECO:0000313" key="7">
    <source>
        <dbReference type="EMBL" id="KAK6170368.1"/>
    </source>
</evidence>
<comment type="subcellular location">
    <subcellularLocation>
        <location evidence="1">Membrane</location>
    </subcellularLocation>
</comment>
<gene>
    <name evidence="7" type="ORF">SNE40_018778</name>
</gene>
<feature type="transmembrane region" description="Helical" evidence="5">
    <location>
        <begin position="294"/>
        <end position="319"/>
    </location>
</feature>
<dbReference type="Proteomes" id="UP001347796">
    <property type="component" value="Unassembled WGS sequence"/>
</dbReference>
<comment type="caution">
    <text evidence="7">The sequence shown here is derived from an EMBL/GenBank/DDBJ whole genome shotgun (WGS) entry which is preliminary data.</text>
</comment>
<dbReference type="EMBL" id="JAZGQO010000014">
    <property type="protein sequence ID" value="KAK6170368.1"/>
    <property type="molecule type" value="Genomic_DNA"/>
</dbReference>
<keyword evidence="3 5" id="KW-1133">Transmembrane helix</keyword>
<feature type="domain" description="G-protein coupled receptors family 1 profile" evidence="6">
    <location>
        <begin position="49"/>
        <end position="316"/>
    </location>
</feature>
<protein>
    <recommendedName>
        <fullName evidence="6">G-protein coupled receptors family 1 profile domain-containing protein</fullName>
    </recommendedName>
</protein>
<dbReference type="Gene3D" id="1.20.1070.10">
    <property type="entry name" value="Rhodopsin 7-helix transmembrane proteins"/>
    <property type="match status" value="1"/>
</dbReference>
<dbReference type="GO" id="GO:0016020">
    <property type="term" value="C:membrane"/>
    <property type="evidence" value="ECO:0007669"/>
    <property type="project" value="UniProtKB-SubCell"/>
</dbReference>
<dbReference type="Pfam" id="PF00001">
    <property type="entry name" value="7tm_1"/>
    <property type="match status" value="1"/>
</dbReference>
<dbReference type="PROSITE" id="PS50262">
    <property type="entry name" value="G_PROTEIN_RECEP_F1_2"/>
    <property type="match status" value="1"/>
</dbReference>
<sequence>MGEINFKVNLTYGGGHMQDEEGANQSAFFVQFVFWGIILPLVVAIGLVGNVLTIIVLWRREMQSPTIFYLRGLVITDTGILIMSVIVLTPYSMSNYLTTAPPLIHYKQMVYPVLHTPMNFIIMALQTSNVWITVAVSVERYIAICHPFRAARICTKQKALIVIIVIGVISVGYNIPRLFATHVRDCKEEEKEHGQECFALADTAFGTTYYYKTVYSNIMYCIIIYVIPLAVLFVLNVFILKELMRMQKRRSGANIHEENEANLSLVLVLIVVVFIFCQTPGLVAQFDIFTLPTFLKWLAVSNTLFVLNSAVNFLIYTAFGRRFRQVLLRVFRKIVKSTRSLSLSPTRAITINGYELTAINDMNDTPSTIETYCPEKV</sequence>
<evidence type="ECO:0000256" key="4">
    <source>
        <dbReference type="ARBA" id="ARBA00023136"/>
    </source>
</evidence>
<dbReference type="InterPro" id="IPR000276">
    <property type="entry name" value="GPCR_Rhodpsn"/>
</dbReference>
<evidence type="ECO:0000256" key="2">
    <source>
        <dbReference type="ARBA" id="ARBA00022692"/>
    </source>
</evidence>
<evidence type="ECO:0000256" key="5">
    <source>
        <dbReference type="SAM" id="Phobius"/>
    </source>
</evidence>
<keyword evidence="4 5" id="KW-0472">Membrane</keyword>
<keyword evidence="2 5" id="KW-0812">Transmembrane</keyword>
<evidence type="ECO:0000259" key="6">
    <source>
        <dbReference type="PROSITE" id="PS50262"/>
    </source>
</evidence>
<accession>A0AAN8P8R4</accession>
<feature type="transmembrane region" description="Helical" evidence="5">
    <location>
        <begin position="113"/>
        <end position="138"/>
    </location>
</feature>
<proteinExistence type="predicted"/>
<dbReference type="InterPro" id="IPR017452">
    <property type="entry name" value="GPCR_Rhodpsn_7TM"/>
</dbReference>
<dbReference type="AlphaFoldDB" id="A0AAN8P8R4"/>
<feature type="transmembrane region" description="Helical" evidence="5">
    <location>
        <begin position="159"/>
        <end position="175"/>
    </location>
</feature>
<feature type="transmembrane region" description="Helical" evidence="5">
    <location>
        <begin position="217"/>
        <end position="240"/>
    </location>
</feature>
<dbReference type="GO" id="GO:0004930">
    <property type="term" value="F:G protein-coupled receptor activity"/>
    <property type="evidence" value="ECO:0007669"/>
    <property type="project" value="InterPro"/>
</dbReference>
<dbReference type="InterPro" id="IPR052954">
    <property type="entry name" value="GPCR-Ligand_Int"/>
</dbReference>
<evidence type="ECO:0000256" key="1">
    <source>
        <dbReference type="ARBA" id="ARBA00004370"/>
    </source>
</evidence>
<evidence type="ECO:0000256" key="3">
    <source>
        <dbReference type="ARBA" id="ARBA00022989"/>
    </source>
</evidence>
<organism evidence="7 8">
    <name type="scientific">Patella caerulea</name>
    <name type="common">Rayed Mediterranean limpet</name>
    <dbReference type="NCBI Taxonomy" id="87958"/>
    <lineage>
        <taxon>Eukaryota</taxon>
        <taxon>Metazoa</taxon>
        <taxon>Spiralia</taxon>
        <taxon>Lophotrochozoa</taxon>
        <taxon>Mollusca</taxon>
        <taxon>Gastropoda</taxon>
        <taxon>Patellogastropoda</taxon>
        <taxon>Patelloidea</taxon>
        <taxon>Patellidae</taxon>
        <taxon>Patella</taxon>
    </lineage>
</organism>
<feature type="transmembrane region" description="Helical" evidence="5">
    <location>
        <begin position="32"/>
        <end position="58"/>
    </location>
</feature>
<dbReference type="PANTHER" id="PTHR46641">
    <property type="entry name" value="FMRFAMIDE RECEPTOR-RELATED"/>
    <property type="match status" value="1"/>
</dbReference>
<dbReference type="PANTHER" id="PTHR46641:SF2">
    <property type="entry name" value="FMRFAMIDE RECEPTOR"/>
    <property type="match status" value="1"/>
</dbReference>
<feature type="transmembrane region" description="Helical" evidence="5">
    <location>
        <begin position="70"/>
        <end position="93"/>
    </location>
</feature>
<dbReference type="CDD" id="cd14978">
    <property type="entry name" value="7tmA_FMRFamide_R-like"/>
    <property type="match status" value="1"/>
</dbReference>
<dbReference type="SUPFAM" id="SSF81321">
    <property type="entry name" value="Family A G protein-coupled receptor-like"/>
    <property type="match status" value="1"/>
</dbReference>
<reference evidence="7 8" key="1">
    <citation type="submission" date="2024-01" db="EMBL/GenBank/DDBJ databases">
        <title>The genome of the rayed Mediterranean limpet Patella caerulea (Linnaeus, 1758).</title>
        <authorList>
            <person name="Anh-Thu Weber A."/>
            <person name="Halstead-Nussloch G."/>
        </authorList>
    </citation>
    <scope>NUCLEOTIDE SEQUENCE [LARGE SCALE GENOMIC DNA]</scope>
    <source>
        <strain evidence="7">AATW-2023a</strain>
        <tissue evidence="7">Whole specimen</tissue>
    </source>
</reference>
<dbReference type="PRINTS" id="PR00237">
    <property type="entry name" value="GPCRRHODOPSN"/>
</dbReference>
<evidence type="ECO:0000313" key="8">
    <source>
        <dbReference type="Proteomes" id="UP001347796"/>
    </source>
</evidence>